<gene>
    <name evidence="1" type="ORF">PXEA_LOCUS14939</name>
</gene>
<dbReference type="AlphaFoldDB" id="A0A448WVY9"/>
<sequence length="103" mass="11192">MMLSSLPDVDLPEVFSLPPNSDQAAQRSLAERVVGQLRLLPRLRSAASASSAGTGITQLSGPFEDRAAWLLELNPLLVLWKKLNQGSNIVQVTCFGKPHANHF</sequence>
<name>A0A448WVY9_9PLAT</name>
<evidence type="ECO:0000313" key="1">
    <source>
        <dbReference type="EMBL" id="VEL21499.1"/>
    </source>
</evidence>
<dbReference type="Proteomes" id="UP000784294">
    <property type="component" value="Unassembled WGS sequence"/>
</dbReference>
<organism evidence="1 2">
    <name type="scientific">Protopolystoma xenopodis</name>
    <dbReference type="NCBI Taxonomy" id="117903"/>
    <lineage>
        <taxon>Eukaryota</taxon>
        <taxon>Metazoa</taxon>
        <taxon>Spiralia</taxon>
        <taxon>Lophotrochozoa</taxon>
        <taxon>Platyhelminthes</taxon>
        <taxon>Monogenea</taxon>
        <taxon>Polyopisthocotylea</taxon>
        <taxon>Polystomatidea</taxon>
        <taxon>Polystomatidae</taxon>
        <taxon>Protopolystoma</taxon>
    </lineage>
</organism>
<protein>
    <submittedName>
        <fullName evidence="1">Uncharacterized protein</fullName>
    </submittedName>
</protein>
<proteinExistence type="predicted"/>
<keyword evidence="2" id="KW-1185">Reference proteome</keyword>
<reference evidence="1" key="1">
    <citation type="submission" date="2018-11" db="EMBL/GenBank/DDBJ databases">
        <authorList>
            <consortium name="Pathogen Informatics"/>
        </authorList>
    </citation>
    <scope>NUCLEOTIDE SEQUENCE</scope>
</reference>
<dbReference type="EMBL" id="CAAALY010051651">
    <property type="protein sequence ID" value="VEL21499.1"/>
    <property type="molecule type" value="Genomic_DNA"/>
</dbReference>
<evidence type="ECO:0000313" key="2">
    <source>
        <dbReference type="Proteomes" id="UP000784294"/>
    </source>
</evidence>
<accession>A0A448WVY9</accession>
<comment type="caution">
    <text evidence="1">The sequence shown here is derived from an EMBL/GenBank/DDBJ whole genome shotgun (WGS) entry which is preliminary data.</text>
</comment>